<reference evidence="1 2" key="2">
    <citation type="submission" date="2018-11" db="EMBL/GenBank/DDBJ databases">
        <authorList>
            <consortium name="Pathogen Informatics"/>
        </authorList>
    </citation>
    <scope>NUCLEOTIDE SEQUENCE [LARGE SCALE GENOMIC DNA]</scope>
    <source>
        <strain evidence="1 2">MHpl1</strain>
    </source>
</reference>
<evidence type="ECO:0000313" key="1">
    <source>
        <dbReference type="EMBL" id="VDO27060.1"/>
    </source>
</evidence>
<organism evidence="3">
    <name type="scientific">Haemonchus placei</name>
    <name type="common">Barber's pole worm</name>
    <dbReference type="NCBI Taxonomy" id="6290"/>
    <lineage>
        <taxon>Eukaryota</taxon>
        <taxon>Metazoa</taxon>
        <taxon>Ecdysozoa</taxon>
        <taxon>Nematoda</taxon>
        <taxon>Chromadorea</taxon>
        <taxon>Rhabditida</taxon>
        <taxon>Rhabditina</taxon>
        <taxon>Rhabditomorpha</taxon>
        <taxon>Strongyloidea</taxon>
        <taxon>Trichostrongylidae</taxon>
        <taxon>Haemonchus</taxon>
    </lineage>
</organism>
<reference evidence="3" key="1">
    <citation type="submission" date="2017-02" db="UniProtKB">
        <authorList>
            <consortium name="WormBaseParasite"/>
        </authorList>
    </citation>
    <scope>IDENTIFICATION</scope>
</reference>
<accession>A0A0N4W6S7</accession>
<dbReference type="AlphaFoldDB" id="A0A0N4W6S7"/>
<name>A0A0N4W6S7_HAEPC</name>
<keyword evidence="2" id="KW-1185">Reference proteome</keyword>
<gene>
    <name evidence="1" type="ORF">HPLM_LOCUS5776</name>
</gene>
<sequence length="115" mass="12917">MDSVGRYGKLGQHFTPLIPFSEPQHVGRSFGAILGVEITDDGLEGTFVRINVHGQVRIDEGTHVADAFAFACFKEKFFFSFKSYVQRAMSSRIGKSDDVVLDLLGLHYRMQAFVR</sequence>
<protein>
    <submittedName>
        <fullName evidence="3">YceI domain-containing protein</fullName>
    </submittedName>
</protein>
<dbReference type="EMBL" id="UZAF01016388">
    <property type="protein sequence ID" value="VDO27060.1"/>
    <property type="molecule type" value="Genomic_DNA"/>
</dbReference>
<proteinExistence type="predicted"/>
<evidence type="ECO:0000313" key="3">
    <source>
        <dbReference type="WBParaSite" id="HPLM_0000578401-mRNA-1"/>
    </source>
</evidence>
<evidence type="ECO:0000313" key="2">
    <source>
        <dbReference type="Proteomes" id="UP000268014"/>
    </source>
</evidence>
<dbReference type="Proteomes" id="UP000268014">
    <property type="component" value="Unassembled WGS sequence"/>
</dbReference>
<dbReference type="WBParaSite" id="HPLM_0000578401-mRNA-1">
    <property type="protein sequence ID" value="HPLM_0000578401-mRNA-1"/>
    <property type="gene ID" value="HPLM_0000578401"/>
</dbReference>